<feature type="compositionally biased region" description="Basic and acidic residues" evidence="14">
    <location>
        <begin position="642"/>
        <end position="658"/>
    </location>
</feature>
<feature type="compositionally biased region" description="Basic and acidic residues" evidence="14">
    <location>
        <begin position="92"/>
        <end position="133"/>
    </location>
</feature>
<keyword evidence="18" id="KW-1185">Reference proteome</keyword>
<feature type="compositionally biased region" description="Acidic residues" evidence="14">
    <location>
        <begin position="134"/>
        <end position="144"/>
    </location>
</feature>
<dbReference type="Proteomes" id="UP000792457">
    <property type="component" value="Unassembled WGS sequence"/>
</dbReference>
<dbReference type="FunFam" id="6.10.140.2220:FF:000002">
    <property type="entry name" value="Protein kinase C-binding protein 1 isoform C"/>
    <property type="match status" value="1"/>
</dbReference>
<evidence type="ECO:0000256" key="4">
    <source>
        <dbReference type="ARBA" id="ARBA00022723"/>
    </source>
</evidence>
<feature type="compositionally biased region" description="Basic and acidic residues" evidence="14">
    <location>
        <begin position="145"/>
        <end position="163"/>
    </location>
</feature>
<keyword evidence="4" id="KW-0479">Metal-binding</keyword>
<reference evidence="17" key="2">
    <citation type="submission" date="2017-10" db="EMBL/GenBank/DDBJ databases">
        <title>Ladona fulva Genome sequencing and assembly.</title>
        <authorList>
            <person name="Murali S."/>
            <person name="Richards S."/>
            <person name="Bandaranaike D."/>
            <person name="Bellair M."/>
            <person name="Blankenburg K."/>
            <person name="Chao H."/>
            <person name="Dinh H."/>
            <person name="Doddapaneni H."/>
            <person name="Dugan-Rocha S."/>
            <person name="Elkadiri S."/>
            <person name="Gnanaolivu R."/>
            <person name="Hernandez B."/>
            <person name="Skinner E."/>
            <person name="Javaid M."/>
            <person name="Lee S."/>
            <person name="Li M."/>
            <person name="Ming W."/>
            <person name="Munidasa M."/>
            <person name="Muniz J."/>
            <person name="Nguyen L."/>
            <person name="Hughes D."/>
            <person name="Osuji N."/>
            <person name="Pu L.-L."/>
            <person name="Puazo M."/>
            <person name="Qu C."/>
            <person name="Quiroz J."/>
            <person name="Raj R."/>
            <person name="Weissenberger G."/>
            <person name="Xin Y."/>
            <person name="Zou X."/>
            <person name="Han Y."/>
            <person name="Worley K."/>
            <person name="Muzny D."/>
            <person name="Gibbs R."/>
        </authorList>
    </citation>
    <scope>NUCLEOTIDE SEQUENCE</scope>
    <source>
        <strain evidence="17">Sampled in the wild</strain>
    </source>
</reference>
<evidence type="ECO:0000256" key="10">
    <source>
        <dbReference type="ARBA" id="ARBA00023163"/>
    </source>
</evidence>
<evidence type="ECO:0000256" key="12">
    <source>
        <dbReference type="PROSITE-ProRule" id="PRU00134"/>
    </source>
</evidence>
<dbReference type="Pfam" id="PF02008">
    <property type="entry name" value="zf-CXXC"/>
    <property type="match status" value="1"/>
</dbReference>
<dbReference type="GO" id="GO:0005634">
    <property type="term" value="C:nucleus"/>
    <property type="evidence" value="ECO:0007669"/>
    <property type="project" value="UniProtKB-SubCell"/>
</dbReference>
<feature type="compositionally biased region" description="Low complexity" evidence="14">
    <location>
        <begin position="982"/>
        <end position="996"/>
    </location>
</feature>
<feature type="region of interest" description="Disordered" evidence="14">
    <location>
        <begin position="1112"/>
        <end position="1133"/>
    </location>
</feature>
<feature type="compositionally biased region" description="Polar residues" evidence="14">
    <location>
        <begin position="1062"/>
        <end position="1072"/>
    </location>
</feature>
<feature type="compositionally biased region" description="Basic and acidic residues" evidence="14">
    <location>
        <begin position="668"/>
        <end position="709"/>
    </location>
</feature>
<evidence type="ECO:0000256" key="8">
    <source>
        <dbReference type="ARBA" id="ARBA00023015"/>
    </source>
</evidence>
<feature type="coiled-coil region" evidence="13">
    <location>
        <begin position="1184"/>
        <end position="1211"/>
    </location>
</feature>
<dbReference type="GO" id="GO:0005694">
    <property type="term" value="C:chromosome"/>
    <property type="evidence" value="ECO:0007669"/>
    <property type="project" value="UniProtKB-SubCell"/>
</dbReference>
<feature type="region of interest" description="Disordered" evidence="14">
    <location>
        <begin position="1417"/>
        <end position="1461"/>
    </location>
</feature>
<comment type="caution">
    <text evidence="17">The sequence shown here is derived from an EMBL/GenBank/DDBJ whole genome shotgun (WGS) entry which is preliminary data.</text>
</comment>
<protein>
    <recommendedName>
        <fullName evidence="19">MYND-type domain-containing protein</fullName>
    </recommendedName>
</protein>
<feature type="compositionally biased region" description="Basic and acidic residues" evidence="14">
    <location>
        <begin position="227"/>
        <end position="246"/>
    </location>
</feature>
<feature type="compositionally biased region" description="Acidic residues" evidence="14">
    <location>
        <begin position="565"/>
        <end position="582"/>
    </location>
</feature>
<feature type="compositionally biased region" description="Acidic residues" evidence="14">
    <location>
        <begin position="79"/>
        <end position="91"/>
    </location>
</feature>
<dbReference type="PANTHER" id="PTHR46453">
    <property type="entry name" value="PROTEIN KINASE C-BINDING PROTEIN 1"/>
    <property type="match status" value="1"/>
</dbReference>
<feature type="domain" description="MYND-type" evidence="15">
    <location>
        <begin position="1259"/>
        <end position="1293"/>
    </location>
</feature>
<evidence type="ECO:0000256" key="9">
    <source>
        <dbReference type="ARBA" id="ARBA00023117"/>
    </source>
</evidence>
<keyword evidence="6" id="KW-0862">Zinc</keyword>
<dbReference type="GO" id="GO:0003677">
    <property type="term" value="F:DNA binding"/>
    <property type="evidence" value="ECO:0007669"/>
    <property type="project" value="InterPro"/>
</dbReference>
<evidence type="ECO:0000313" key="17">
    <source>
        <dbReference type="EMBL" id="KAG8238254.1"/>
    </source>
</evidence>
<dbReference type="Pfam" id="PF24324">
    <property type="entry name" value="MYND_ZMYND11_ZMYD8"/>
    <property type="match status" value="1"/>
</dbReference>
<evidence type="ECO:0000256" key="1">
    <source>
        <dbReference type="ARBA" id="ARBA00004123"/>
    </source>
</evidence>
<dbReference type="GO" id="GO:0008270">
    <property type="term" value="F:zinc ion binding"/>
    <property type="evidence" value="ECO:0007669"/>
    <property type="project" value="UniProtKB-KW"/>
</dbReference>
<feature type="compositionally biased region" description="Basic and acidic residues" evidence="14">
    <location>
        <begin position="9"/>
        <end position="78"/>
    </location>
</feature>
<evidence type="ECO:0000313" key="18">
    <source>
        <dbReference type="Proteomes" id="UP000792457"/>
    </source>
</evidence>
<keyword evidence="5 12" id="KW-0863">Zinc-finger</keyword>
<keyword evidence="11" id="KW-0539">Nucleus</keyword>
<keyword evidence="9" id="KW-0103">Bromodomain</keyword>
<feature type="compositionally biased region" description="Basic residues" evidence="14">
    <location>
        <begin position="1451"/>
        <end position="1461"/>
    </location>
</feature>
<keyword evidence="7" id="KW-0156">Chromatin regulator</keyword>
<feature type="region of interest" description="Disordered" evidence="14">
    <location>
        <begin position="512"/>
        <end position="531"/>
    </location>
</feature>
<evidence type="ECO:0000256" key="11">
    <source>
        <dbReference type="ARBA" id="ARBA00023242"/>
    </source>
</evidence>
<dbReference type="Pfam" id="PF23460">
    <property type="entry name" value="ZMYND8_CC"/>
    <property type="match status" value="1"/>
</dbReference>
<comment type="subcellular location">
    <subcellularLocation>
        <location evidence="2">Chromosome</location>
    </subcellularLocation>
    <subcellularLocation>
        <location evidence="1">Nucleus</location>
    </subcellularLocation>
</comment>
<name>A0A8K0KMY6_LADFU</name>
<feature type="region of interest" description="Disordered" evidence="14">
    <location>
        <begin position="1047"/>
        <end position="1095"/>
    </location>
</feature>
<feature type="compositionally biased region" description="Acidic residues" evidence="14">
    <location>
        <begin position="392"/>
        <end position="404"/>
    </location>
</feature>
<dbReference type="PROSITE" id="PS01360">
    <property type="entry name" value="ZF_MYND_1"/>
    <property type="match status" value="1"/>
</dbReference>
<dbReference type="GO" id="GO:0005737">
    <property type="term" value="C:cytoplasm"/>
    <property type="evidence" value="ECO:0007669"/>
    <property type="project" value="TreeGrafter"/>
</dbReference>
<dbReference type="GO" id="GO:0003714">
    <property type="term" value="F:transcription corepressor activity"/>
    <property type="evidence" value="ECO:0007669"/>
    <property type="project" value="TreeGrafter"/>
</dbReference>
<evidence type="ECO:0000259" key="15">
    <source>
        <dbReference type="PROSITE" id="PS50865"/>
    </source>
</evidence>
<feature type="compositionally biased region" description="Low complexity" evidence="14">
    <location>
        <begin position="1006"/>
        <end position="1019"/>
    </location>
</feature>
<feature type="compositionally biased region" description="Acidic residues" evidence="14">
    <location>
        <begin position="165"/>
        <end position="175"/>
    </location>
</feature>
<evidence type="ECO:0008006" key="19">
    <source>
        <dbReference type="Google" id="ProtNLM"/>
    </source>
</evidence>
<feature type="region of interest" description="Disordered" evidence="14">
    <location>
        <begin position="352"/>
        <end position="450"/>
    </location>
</feature>
<feature type="compositionally biased region" description="Basic and acidic residues" evidence="14">
    <location>
        <begin position="357"/>
        <end position="391"/>
    </location>
</feature>
<evidence type="ECO:0000256" key="5">
    <source>
        <dbReference type="ARBA" id="ARBA00022771"/>
    </source>
</evidence>
<dbReference type="SUPFAM" id="SSF144232">
    <property type="entry name" value="HIT/MYND zinc finger-like"/>
    <property type="match status" value="1"/>
</dbReference>
<feature type="compositionally biased region" description="Basic and acidic residues" evidence="14">
    <location>
        <begin position="204"/>
        <end position="217"/>
    </location>
</feature>
<feature type="compositionally biased region" description="Low complexity" evidence="14">
    <location>
        <begin position="1073"/>
        <end position="1095"/>
    </location>
</feature>
<reference evidence="17" key="1">
    <citation type="submission" date="2013-04" db="EMBL/GenBank/DDBJ databases">
        <authorList>
            <person name="Qu J."/>
            <person name="Murali S.C."/>
            <person name="Bandaranaike D."/>
            <person name="Bellair M."/>
            <person name="Blankenburg K."/>
            <person name="Chao H."/>
            <person name="Dinh H."/>
            <person name="Doddapaneni H."/>
            <person name="Downs B."/>
            <person name="Dugan-Rocha S."/>
            <person name="Elkadiri S."/>
            <person name="Gnanaolivu R.D."/>
            <person name="Hernandez B."/>
            <person name="Javaid M."/>
            <person name="Jayaseelan J.C."/>
            <person name="Lee S."/>
            <person name="Li M."/>
            <person name="Ming W."/>
            <person name="Munidasa M."/>
            <person name="Muniz J."/>
            <person name="Nguyen L."/>
            <person name="Ongeri F."/>
            <person name="Osuji N."/>
            <person name="Pu L.-L."/>
            <person name="Puazo M."/>
            <person name="Qu C."/>
            <person name="Quiroz J."/>
            <person name="Raj R."/>
            <person name="Weissenberger G."/>
            <person name="Xin Y."/>
            <person name="Zou X."/>
            <person name="Han Y."/>
            <person name="Richards S."/>
            <person name="Worley K."/>
            <person name="Muzny D."/>
            <person name="Gibbs R."/>
        </authorList>
    </citation>
    <scope>NUCLEOTIDE SEQUENCE</scope>
    <source>
        <strain evidence="17">Sampled in the wild</strain>
    </source>
</reference>
<gene>
    <name evidence="17" type="ORF">J437_LFUL018265</name>
</gene>
<dbReference type="PROSITE" id="PS51058">
    <property type="entry name" value="ZF_CXXC"/>
    <property type="match status" value="1"/>
</dbReference>
<feature type="region of interest" description="Disordered" evidence="14">
    <location>
        <begin position="1304"/>
        <end position="1370"/>
    </location>
</feature>
<feature type="compositionally biased region" description="Low complexity" evidence="14">
    <location>
        <begin position="583"/>
        <end position="592"/>
    </location>
</feature>
<sequence>MDTSSISKSEADVKKEENEKEMEEKKVEEEDKKGDVEEEKVKEGKVEEEKAKEEKVEEEKAKEERAEGEKIEEKRPEEEKVEEEKAEEEKIEEEKAKEEKDEEEKVEKDKVEKEEAKKGMDEEDKVEKEKEIISEDEANDEERVEEAKEDIQSKEDGESRSLSEDIPESMEEDSQESVASNEEAEMVVEAKEKEGDEVEDEVEDEKKESEMPEKLNDEESQESVLDETSKLDEKDQEISSEIKDGKDEEVEDKDENEFKKPPLEEDSMSSSDAGKLGKDSEESQEASGPGSVKSIQQIEENSILGDSKDSCGRLWANMPVDDDFRLSLSGNFSREILSDSLDNFNCEASFFVQSSTKQDEPAAKSIDEAKLDGEVEKSKITEEEGKKKDSEEEKAEENGDDYEVSGEKRTEVVDNSEKMEVETKGKDSDEIGVKDGADKAVEESKNTSISSEKIDVNKLRVSLMTKCGASSPSGPRDSPGLALPEKEAVLANALHPETGALIAVDDASDKVPVEEEIPKEDTSPIVKESPKALVAAPINNKGDVGSQLSILGKLQQRLSFAKEDSDNEEVQEKDENTVDETESVAGDASSSSSEHEDEEDSAKKASKTDDKIEEIPSKEDEEAVKKITKDSVEPAASAETENVNKDVDKVPKVVEEAVLKTAESQEATEEKKDDESEKVISEKKCDETEKVISEKEPEKEKEKAEDKVVEASSDDTANEDTSKTTEVAMEEQPIPENVCKRVESNDSTDKSDSTQDNGMDLPSSKEGTSEKETIGSESGKKASKAKTKPSDSRSSEEDGPSIPKRQRLSDEKNKVGTIQVKSKAALMGLKVENAVEEGVLSREVLKESNMVVVSKVVKSKRLEEEALAPPPAPKRARKGVAHKALIVDRSDSPGQDEVFPSMFLDPSVTITVLQESENDNGESKECPSNPPSSVVEELRTSVNLSNDVSLTMVRPTAPLEGLAAAQDVAFSRNTEQNSVDIVGVPTTSPMPGTSPTFRPRARKSFPRPSQRISSRSPQPLAHGSSNADIKRLAQAVNGRDMSMAAMNAASPHSRTLPGTLPSPVSTRVASSQPSLPTTSLAFSSSPTLSTASTSQPLVHSMVSQVMPPSTVMVTSTQASSPSTSSARMPNLHPRPPSFPLSGPQPIYAPAEAGPVSAEFGKHAYKLASYMRGAIEEILGDLSRMGNSEAALKLLRLEIEKLKWEHQQEVSELKHNHDLMIVEMRNSLEKEKVRCVNEVRRHCEAEKMRAIEETKRKQWCANCSKEALFYCCWNTSYCDYPCQQSHWPRHMASCAQNNVALNDNGEGDAASNRKDGGTSGHKGLPSSAAPPPFHQLHRPGGSTQQESLPEEEYYDEDSNSPSAPRMGTSGGTYRVKRRRCGLCKGCLVKNNCGNCAPCRNSKTHQVCRMRRCRSLQSDWTPGGGGTSRPITPEPSLSVSLKTPPLTYASKERKARKVVMKTS</sequence>
<keyword evidence="3" id="KW-0158">Chromosome</keyword>
<feature type="domain" description="CXXC-type" evidence="16">
    <location>
        <begin position="1372"/>
        <end position="1412"/>
    </location>
</feature>
<dbReference type="OrthoDB" id="298344at2759"/>
<dbReference type="InterPro" id="IPR056987">
    <property type="entry name" value="ZMYND8_CC"/>
</dbReference>
<evidence type="ECO:0000256" key="2">
    <source>
        <dbReference type="ARBA" id="ARBA00004286"/>
    </source>
</evidence>
<feature type="region of interest" description="Disordered" evidence="14">
    <location>
        <begin position="1"/>
        <end position="316"/>
    </location>
</feature>
<evidence type="ECO:0000256" key="3">
    <source>
        <dbReference type="ARBA" id="ARBA00022454"/>
    </source>
</evidence>
<evidence type="ECO:0000259" key="16">
    <source>
        <dbReference type="PROSITE" id="PS51058"/>
    </source>
</evidence>
<proteinExistence type="predicted"/>
<feature type="compositionally biased region" description="Basic and acidic residues" evidence="14">
    <location>
        <begin position="738"/>
        <end position="753"/>
    </location>
</feature>
<feature type="compositionally biased region" description="Basic and acidic residues" evidence="14">
    <location>
        <begin position="767"/>
        <end position="780"/>
    </location>
</feature>
<dbReference type="PROSITE" id="PS50865">
    <property type="entry name" value="ZF_MYND_2"/>
    <property type="match status" value="1"/>
</dbReference>
<dbReference type="InterPro" id="IPR057053">
    <property type="entry name" value="MYND_ZMYND11_ZMYD8"/>
</dbReference>
<feature type="compositionally biased region" description="Basic and acidic residues" evidence="14">
    <location>
        <begin position="601"/>
        <end position="632"/>
    </location>
</feature>
<feature type="region of interest" description="Disordered" evidence="14">
    <location>
        <begin position="981"/>
        <end position="1027"/>
    </location>
</feature>
<accession>A0A8K0KMY6</accession>
<dbReference type="GO" id="GO:0140006">
    <property type="term" value="F:histone H3 reader activity"/>
    <property type="evidence" value="ECO:0007669"/>
    <property type="project" value="UniProtKB-ARBA"/>
</dbReference>
<feature type="compositionally biased region" description="Basic and acidic residues" evidence="14">
    <location>
        <begin position="405"/>
        <end position="445"/>
    </location>
</feature>
<dbReference type="InterPro" id="IPR002893">
    <property type="entry name" value="Znf_MYND"/>
</dbReference>
<organism evidence="17 18">
    <name type="scientific">Ladona fulva</name>
    <name type="common">Scarce chaser dragonfly</name>
    <name type="synonym">Libellula fulva</name>
    <dbReference type="NCBI Taxonomy" id="123851"/>
    <lineage>
        <taxon>Eukaryota</taxon>
        <taxon>Metazoa</taxon>
        <taxon>Ecdysozoa</taxon>
        <taxon>Arthropoda</taxon>
        <taxon>Hexapoda</taxon>
        <taxon>Insecta</taxon>
        <taxon>Pterygota</taxon>
        <taxon>Palaeoptera</taxon>
        <taxon>Odonata</taxon>
        <taxon>Epiprocta</taxon>
        <taxon>Anisoptera</taxon>
        <taxon>Libelluloidea</taxon>
        <taxon>Libellulidae</taxon>
        <taxon>Ladona</taxon>
    </lineage>
</organism>
<dbReference type="EMBL" id="KZ309314">
    <property type="protein sequence ID" value="KAG8238254.1"/>
    <property type="molecule type" value="Genomic_DNA"/>
</dbReference>
<evidence type="ECO:0000256" key="14">
    <source>
        <dbReference type="SAM" id="MobiDB-lite"/>
    </source>
</evidence>
<dbReference type="InterPro" id="IPR002857">
    <property type="entry name" value="Znf_CXXC"/>
</dbReference>
<keyword evidence="10" id="KW-0804">Transcription</keyword>
<feature type="region of interest" description="Disordered" evidence="14">
    <location>
        <begin position="561"/>
        <end position="818"/>
    </location>
</feature>
<evidence type="ECO:0000256" key="13">
    <source>
        <dbReference type="SAM" id="Coils"/>
    </source>
</evidence>
<dbReference type="PANTHER" id="PTHR46453:SF4">
    <property type="entry name" value="PHD FINGER PROTEIN 24"/>
    <property type="match status" value="1"/>
</dbReference>
<evidence type="ECO:0000256" key="6">
    <source>
        <dbReference type="ARBA" id="ARBA00022833"/>
    </source>
</evidence>
<keyword evidence="8" id="KW-0805">Transcription regulation</keyword>
<feature type="compositionally biased region" description="Acidic residues" evidence="14">
    <location>
        <begin position="1347"/>
        <end position="1357"/>
    </location>
</feature>
<feature type="compositionally biased region" description="Low complexity" evidence="14">
    <location>
        <begin position="1114"/>
        <end position="1126"/>
    </location>
</feature>
<keyword evidence="13" id="KW-0175">Coiled coil</keyword>
<dbReference type="Gene3D" id="6.10.140.2220">
    <property type="match status" value="1"/>
</dbReference>
<evidence type="ECO:0000256" key="7">
    <source>
        <dbReference type="ARBA" id="ARBA00022853"/>
    </source>
</evidence>